<feature type="domain" description="SnoaL-like" evidence="1">
    <location>
        <begin position="17"/>
        <end position="117"/>
    </location>
</feature>
<evidence type="ECO:0000313" key="2">
    <source>
        <dbReference type="EMBL" id="WIT12967.1"/>
    </source>
</evidence>
<protein>
    <submittedName>
        <fullName evidence="2">Nuclear transport factor 2 family protein</fullName>
    </submittedName>
</protein>
<dbReference type="KEGG" id="pais:PFX98_05000"/>
<dbReference type="Gene3D" id="3.10.450.50">
    <property type="match status" value="1"/>
</dbReference>
<dbReference type="InterPro" id="IPR037401">
    <property type="entry name" value="SnoaL-like"/>
</dbReference>
<evidence type="ECO:0000313" key="3">
    <source>
        <dbReference type="Proteomes" id="UP001177769"/>
    </source>
</evidence>
<dbReference type="InterPro" id="IPR032710">
    <property type="entry name" value="NTF2-like_dom_sf"/>
</dbReference>
<keyword evidence="3" id="KW-1185">Reference proteome</keyword>
<evidence type="ECO:0000259" key="1">
    <source>
        <dbReference type="Pfam" id="PF12680"/>
    </source>
</evidence>
<dbReference type="RefSeq" id="WP_285234070.1">
    <property type="nucleotide sequence ID" value="NZ_CP116346.1"/>
</dbReference>
<proteinExistence type="predicted"/>
<reference evidence="2" key="1">
    <citation type="submission" date="2023-01" db="EMBL/GenBank/DDBJ databases">
        <title>Whole genome sequence of Paucibacter sp. S2-9 isolated from pond sediment.</title>
        <authorList>
            <person name="Jung J.Y."/>
        </authorList>
    </citation>
    <scope>NUCLEOTIDE SEQUENCE</scope>
    <source>
        <strain evidence="2">S2-9</strain>
    </source>
</reference>
<dbReference type="SUPFAM" id="SSF54427">
    <property type="entry name" value="NTF2-like"/>
    <property type="match status" value="1"/>
</dbReference>
<name>A0AA95SNU6_9BURK</name>
<dbReference type="Pfam" id="PF12680">
    <property type="entry name" value="SnoaL_2"/>
    <property type="match status" value="1"/>
</dbReference>
<dbReference type="EMBL" id="CP116346">
    <property type="protein sequence ID" value="WIT12967.1"/>
    <property type="molecule type" value="Genomic_DNA"/>
</dbReference>
<organism evidence="2 3">
    <name type="scientific">Paucibacter sediminis</name>
    <dbReference type="NCBI Taxonomy" id="3019553"/>
    <lineage>
        <taxon>Bacteria</taxon>
        <taxon>Pseudomonadati</taxon>
        <taxon>Pseudomonadota</taxon>
        <taxon>Betaproteobacteria</taxon>
        <taxon>Burkholderiales</taxon>
        <taxon>Sphaerotilaceae</taxon>
        <taxon>Roseateles</taxon>
    </lineage>
</organism>
<gene>
    <name evidence="2" type="ORF">PFX98_05000</name>
</gene>
<dbReference type="AlphaFoldDB" id="A0AA95SNU6"/>
<sequence>MTTAPRHPDKRMAALIAYFEQLGTADLARLDERYTEQAFFKDPFNEVQGLAGIERVFAHMFETLASPRFVVLDAITQGSQGFISWDFLFRLKGETQERRIHGSSHLRFAPDGRVAYHRDYWDAAEQFYEQVPLLGTLLRLIKRRLRA</sequence>
<dbReference type="Proteomes" id="UP001177769">
    <property type="component" value="Chromosome"/>
</dbReference>
<accession>A0AA95SNU6</accession>